<dbReference type="InterPro" id="IPR036249">
    <property type="entry name" value="Thioredoxin-like_sf"/>
</dbReference>
<evidence type="ECO:0000256" key="2">
    <source>
        <dbReference type="SAM" id="Phobius"/>
    </source>
</evidence>
<feature type="region of interest" description="Disordered" evidence="1">
    <location>
        <begin position="1"/>
        <end position="29"/>
    </location>
</feature>
<dbReference type="EMBL" id="SPLM01000037">
    <property type="protein sequence ID" value="TMW65282.1"/>
    <property type="molecule type" value="Genomic_DNA"/>
</dbReference>
<feature type="region of interest" description="Disordered" evidence="1">
    <location>
        <begin position="55"/>
        <end position="117"/>
    </location>
</feature>
<keyword evidence="2" id="KW-0472">Membrane</keyword>
<dbReference type="InterPro" id="IPR004045">
    <property type="entry name" value="Glutathione_S-Trfase_N"/>
</dbReference>
<comment type="caution">
    <text evidence="4">The sequence shown here is derived from an EMBL/GenBank/DDBJ whole genome shotgun (WGS) entry which is preliminary data.</text>
</comment>
<sequence>MLDVELPTDVSPSFGGGKTLTQRTKADGDVPVVLKADFTDPVKLVEEETVVETHQVTAETNFARDAEEEDDEDKYVRWETEDDESDEGDSDYREDEDDSEGDDMDDDEEEYRRSLEMELDDDEVSDFYLNRMLEERDRMEGEDAEWVEKYIQAQREWKEKYGTSIDEIDLDLRLAGLKPKKKKKKVVRKKRAKANGAPYLQVIQEAWNGRVMPLLPPRFHDLAGERMASLVIALLFVLLALGIQFPSFIMSAFPQIKLKYFNVSARAESIRLAFYIGNVPFEDIRLNREEFAVLKETLPYGQLEAVQFFFFNCMRVFLVSIAPVPMA</sequence>
<gene>
    <name evidence="4" type="ORF">Poli38472_007924</name>
</gene>
<organism evidence="4 5">
    <name type="scientific">Pythium oligandrum</name>
    <name type="common">Mycoparasitic fungus</name>
    <dbReference type="NCBI Taxonomy" id="41045"/>
    <lineage>
        <taxon>Eukaryota</taxon>
        <taxon>Sar</taxon>
        <taxon>Stramenopiles</taxon>
        <taxon>Oomycota</taxon>
        <taxon>Peronosporomycetes</taxon>
        <taxon>Pythiales</taxon>
        <taxon>Pythiaceae</taxon>
        <taxon>Pythium</taxon>
    </lineage>
</organism>
<feature type="compositionally biased region" description="Acidic residues" evidence="1">
    <location>
        <begin position="80"/>
        <end position="109"/>
    </location>
</feature>
<dbReference type="AlphaFoldDB" id="A0A8K1FMX1"/>
<evidence type="ECO:0000259" key="3">
    <source>
        <dbReference type="PROSITE" id="PS50404"/>
    </source>
</evidence>
<evidence type="ECO:0000313" key="5">
    <source>
        <dbReference type="Proteomes" id="UP000794436"/>
    </source>
</evidence>
<dbReference type="SUPFAM" id="SSF52833">
    <property type="entry name" value="Thioredoxin-like"/>
    <property type="match status" value="1"/>
</dbReference>
<proteinExistence type="predicted"/>
<evidence type="ECO:0000256" key="1">
    <source>
        <dbReference type="SAM" id="MobiDB-lite"/>
    </source>
</evidence>
<name>A0A8K1FMX1_PYTOL</name>
<feature type="transmembrane region" description="Helical" evidence="2">
    <location>
        <begin position="227"/>
        <end position="249"/>
    </location>
</feature>
<keyword evidence="2" id="KW-1133">Transmembrane helix</keyword>
<dbReference type="Proteomes" id="UP000794436">
    <property type="component" value="Unassembled WGS sequence"/>
</dbReference>
<feature type="domain" description="GST N-terminal" evidence="3">
    <location>
        <begin position="254"/>
        <end position="327"/>
    </location>
</feature>
<keyword evidence="2" id="KW-0812">Transmembrane</keyword>
<evidence type="ECO:0000313" key="4">
    <source>
        <dbReference type="EMBL" id="TMW65282.1"/>
    </source>
</evidence>
<dbReference type="OrthoDB" id="179952at2759"/>
<accession>A0A8K1FMX1</accession>
<dbReference type="PROSITE" id="PS50404">
    <property type="entry name" value="GST_NTER"/>
    <property type="match status" value="1"/>
</dbReference>
<protein>
    <recommendedName>
        <fullName evidence="3">GST N-terminal domain-containing protein</fullName>
    </recommendedName>
</protein>
<reference evidence="4" key="1">
    <citation type="submission" date="2019-03" db="EMBL/GenBank/DDBJ databases">
        <title>Long read genome sequence of the mycoparasitic Pythium oligandrum ATCC 38472 isolated from sugarbeet rhizosphere.</title>
        <authorList>
            <person name="Gaulin E."/>
        </authorList>
    </citation>
    <scope>NUCLEOTIDE SEQUENCE</scope>
    <source>
        <strain evidence="4">ATCC 38472_TT</strain>
    </source>
</reference>
<keyword evidence="5" id="KW-1185">Reference proteome</keyword>
<dbReference type="Gene3D" id="3.40.30.10">
    <property type="entry name" value="Glutaredoxin"/>
    <property type="match status" value="1"/>
</dbReference>